<accession>A0A1Q2KU46</accession>
<name>A0A1Q2KU46_9BACL</name>
<dbReference type="KEGG" id="pmar:B0X71_00420"/>
<evidence type="ECO:0000313" key="1">
    <source>
        <dbReference type="EMBL" id="AQQ51735.1"/>
    </source>
</evidence>
<dbReference type="EMBL" id="CP019640">
    <property type="protein sequence ID" value="AQQ51735.1"/>
    <property type="molecule type" value="Genomic_DNA"/>
</dbReference>
<keyword evidence="2" id="KW-1185">Reference proteome</keyword>
<dbReference type="AlphaFoldDB" id="A0A1Q2KU46"/>
<gene>
    <name evidence="1" type="ORF">B0X71_00420</name>
</gene>
<reference evidence="1 2" key="1">
    <citation type="submission" date="2017-02" db="EMBL/GenBank/DDBJ databases">
        <title>The complete genomic sequence of a novel cold adapted crude oil-degrading bacterium Planococcus qaidamina Y42.</title>
        <authorList>
            <person name="Yang R."/>
        </authorList>
    </citation>
    <scope>NUCLEOTIDE SEQUENCE [LARGE SCALE GENOMIC DNA]</scope>
    <source>
        <strain evidence="1 2">Y42</strain>
    </source>
</reference>
<evidence type="ECO:0008006" key="3">
    <source>
        <dbReference type="Google" id="ProtNLM"/>
    </source>
</evidence>
<dbReference type="Proteomes" id="UP000188184">
    <property type="component" value="Chromosome"/>
</dbReference>
<protein>
    <recommendedName>
        <fullName evidence="3">DUF3006 domain-containing protein</fullName>
    </recommendedName>
</protein>
<sequence length="81" mass="9486">MKAGLYKVEKIDGDVTVVQSIQAKHERFTFPVDEFSHEVVEGDIVEIWQESGKWQTMYKEEKTKTANSHIKDFIKRISNQQ</sequence>
<dbReference type="RefSeq" id="WP_077587609.1">
    <property type="nucleotide sequence ID" value="NZ_CP019640.1"/>
</dbReference>
<evidence type="ECO:0000313" key="2">
    <source>
        <dbReference type="Proteomes" id="UP000188184"/>
    </source>
</evidence>
<organism evidence="1 2">
    <name type="scientific">Planococcus lenghuensis</name>
    <dbReference type="NCBI Taxonomy" id="2213202"/>
    <lineage>
        <taxon>Bacteria</taxon>
        <taxon>Bacillati</taxon>
        <taxon>Bacillota</taxon>
        <taxon>Bacilli</taxon>
        <taxon>Bacillales</taxon>
        <taxon>Caryophanaceae</taxon>
        <taxon>Planococcus</taxon>
    </lineage>
</organism>
<proteinExistence type="predicted"/>
<dbReference type="OrthoDB" id="2428154at2"/>